<dbReference type="RefSeq" id="XP_021861446.1">
    <property type="nucleotide sequence ID" value="XM_022005754.1"/>
</dbReference>
<evidence type="ECO:0000313" key="6">
    <source>
        <dbReference type="RefSeq" id="XP_056691298.1"/>
    </source>
</evidence>
<feature type="domain" description="Domain X" evidence="2">
    <location>
        <begin position="586"/>
        <end position="688"/>
    </location>
</feature>
<name>A0A9R0J4X6_SPIOL</name>
<dbReference type="GO" id="GO:0003964">
    <property type="term" value="F:RNA-directed DNA polymerase activity"/>
    <property type="evidence" value="ECO:0000318"/>
    <property type="project" value="GO_Central"/>
</dbReference>
<protein>
    <submittedName>
        <fullName evidence="4 5 6 7">Nuclear intron maturase 4, mitochondrial-like</fullName>
    </submittedName>
</protein>
<dbReference type="CDD" id="cd01651">
    <property type="entry name" value="RT_G2_intron"/>
    <property type="match status" value="1"/>
</dbReference>
<accession>A0A9R0J4X6</accession>
<reference evidence="4 5" key="2">
    <citation type="submission" date="2025-04" db="UniProtKB">
        <authorList>
            <consortium name="RefSeq"/>
        </authorList>
    </citation>
    <scope>IDENTIFICATION</scope>
    <source>
        <tissue evidence="6 7">Leaf</tissue>
    </source>
</reference>
<evidence type="ECO:0000313" key="8">
    <source>
        <dbReference type="RefSeq" id="XP_056691300.1"/>
    </source>
</evidence>
<reference evidence="3" key="1">
    <citation type="journal article" date="2021" name="Nat. Commun.">
        <title>Genomic analyses provide insights into spinach domestication and the genetic basis of agronomic traits.</title>
        <authorList>
            <person name="Cai X."/>
            <person name="Sun X."/>
            <person name="Xu C."/>
            <person name="Sun H."/>
            <person name="Wang X."/>
            <person name="Ge C."/>
            <person name="Zhang Z."/>
            <person name="Wang Q."/>
            <person name="Fei Z."/>
            <person name="Jiao C."/>
            <person name="Wang Q."/>
        </authorList>
    </citation>
    <scope>NUCLEOTIDE SEQUENCE [LARGE SCALE GENOMIC DNA]</scope>
    <source>
        <strain evidence="3">cv. Varoflay</strain>
    </source>
</reference>
<dbReference type="RefSeq" id="XP_056691300.1">
    <property type="nucleotide sequence ID" value="XM_056835322.1"/>
</dbReference>
<organism evidence="3 5">
    <name type="scientific">Spinacia oleracea</name>
    <name type="common">Spinach</name>
    <dbReference type="NCBI Taxonomy" id="3562"/>
    <lineage>
        <taxon>Eukaryota</taxon>
        <taxon>Viridiplantae</taxon>
        <taxon>Streptophyta</taxon>
        <taxon>Embryophyta</taxon>
        <taxon>Tracheophyta</taxon>
        <taxon>Spermatophyta</taxon>
        <taxon>Magnoliopsida</taxon>
        <taxon>eudicotyledons</taxon>
        <taxon>Gunneridae</taxon>
        <taxon>Pentapetalae</taxon>
        <taxon>Caryophyllales</taxon>
        <taxon>Chenopodiaceae</taxon>
        <taxon>Chenopodioideae</taxon>
        <taxon>Anserineae</taxon>
        <taxon>Spinacia</taxon>
    </lineage>
</organism>
<dbReference type="OrthoDB" id="1866033at2759"/>
<dbReference type="Pfam" id="PF00078">
    <property type="entry name" value="RVT_1"/>
    <property type="match status" value="1"/>
</dbReference>
<dbReference type="RefSeq" id="XP_056691298.1">
    <property type="nucleotide sequence ID" value="XM_056835320.1"/>
</dbReference>
<dbReference type="Pfam" id="PF01348">
    <property type="entry name" value="Intron_maturas2"/>
    <property type="match status" value="1"/>
</dbReference>
<dbReference type="GO" id="GO:0006315">
    <property type="term" value="P:homing of group II introns"/>
    <property type="evidence" value="ECO:0000318"/>
    <property type="project" value="GO_Central"/>
</dbReference>
<dbReference type="InterPro" id="IPR024937">
    <property type="entry name" value="Domain_X"/>
</dbReference>
<dbReference type="GO" id="GO:0090615">
    <property type="term" value="P:mitochondrial mRNA processing"/>
    <property type="evidence" value="ECO:0007669"/>
    <property type="project" value="TreeGrafter"/>
</dbReference>
<evidence type="ECO:0000313" key="7">
    <source>
        <dbReference type="RefSeq" id="XP_056691299.1"/>
    </source>
</evidence>
<evidence type="ECO:0000313" key="5">
    <source>
        <dbReference type="RefSeq" id="XP_021861447.1"/>
    </source>
</evidence>
<dbReference type="RefSeq" id="XP_021861447.1">
    <property type="nucleotide sequence ID" value="XM_022005755.1"/>
</dbReference>
<dbReference type="KEGG" id="soe:110800448"/>
<dbReference type="GO" id="GO:0005739">
    <property type="term" value="C:mitochondrion"/>
    <property type="evidence" value="ECO:0000318"/>
    <property type="project" value="GO_Central"/>
</dbReference>
<evidence type="ECO:0000313" key="3">
    <source>
        <dbReference type="Proteomes" id="UP000813463"/>
    </source>
</evidence>
<dbReference type="RefSeq" id="XP_056691299.1">
    <property type="nucleotide sequence ID" value="XM_056835321.1"/>
</dbReference>
<sequence>MWFLRFLNFSRKGFFFHGFSTAKASAINTQLRAAPRFYLGRTAQAYLSTLQEAKNDVEKMPLAKSLASLVVESSPPGDVKDTDRPEMGRVGMKRLFEMRVKKRVKQQYMNGRFSDLFMKVVADPKTLMDAYNCIRVCSNVDVATWEDSGICFESLAEDLANGRFDVEANTCTVSTRGGTRKEVLVLPNLKLKVVQEALRIVLEVVYKPHFSKISHGGRSGRGHLSAFKYICKEIPDPDWWFTVLVSKKVDSVVLAKLISTIEDKIEDHQLCEMIRNMFDAQVLNVEFGGFPKGQGLPQEGTLSPILMNIYLRLFDDEFHRMSMRYEALDSSIELDEKQPQSKLRSWFRRQIKCSAGNPKGCENSGVRVYSCRFMDEIFFAVSGPKEASLSLKSEVQNYFQDCLHLDVNRNMEIVSCNHGQGVRFAGALLIRTIKDSPAVRAVHKLKEKVKVFALQKQEIWDAGTARIGKKCLAHGLRKVKESEIRHLSDNNSCLSKISCYRKSGMETDHWYKQLIKIWMQDLEKNAATSEEYILSKCIAEPALPPSLLESFYEFQRRVEEYNSSETDSLLSLLPSSGLSQQCETITKVIAPVNVIQKRLLRYGLVSDKGYSRAVHALILQDSSQIIDWFSGIGHRWLRWCNECENFGELKIIVSEQVRKSCIRTLALKYRIHESEIEKSFGSQLSSMLLSQDAEDGICEDMLDTCSLDNDEALMYGISYSGLCQLSLARMVSLSRPCNCFVMGCSAAAPCVYILHVMERQKFPGWNTGFSSCIHPSLNKRRIGLCKQHLKDLYLGEISLQSIDFGSWKRSIS</sequence>
<dbReference type="Proteomes" id="UP000813463">
    <property type="component" value="Chromosome 1"/>
</dbReference>
<dbReference type="InterPro" id="IPR000477">
    <property type="entry name" value="RT_dom"/>
</dbReference>
<keyword evidence="3" id="KW-1185">Reference proteome</keyword>
<dbReference type="PANTHER" id="PTHR33642">
    <property type="entry name" value="COX1/OXI3 INTRON 1 PROTEIN-RELATED"/>
    <property type="match status" value="1"/>
</dbReference>
<proteinExistence type="predicted"/>
<evidence type="ECO:0000259" key="2">
    <source>
        <dbReference type="Pfam" id="PF01348"/>
    </source>
</evidence>
<evidence type="ECO:0000259" key="1">
    <source>
        <dbReference type="Pfam" id="PF00078"/>
    </source>
</evidence>
<dbReference type="GeneID" id="110800448"/>
<feature type="domain" description="Reverse transcriptase" evidence="1">
    <location>
        <begin position="184"/>
        <end position="400"/>
    </location>
</feature>
<gene>
    <name evidence="4 5 6 7 8" type="primary">LOC110800448</name>
</gene>
<dbReference type="PANTHER" id="PTHR33642:SF3">
    <property type="entry name" value="NUCLEAR INTRON MATURASE 4, MITOCHONDRIAL"/>
    <property type="match status" value="1"/>
</dbReference>
<evidence type="ECO:0000313" key="4">
    <source>
        <dbReference type="RefSeq" id="XP_021861446.1"/>
    </source>
</evidence>
<dbReference type="AlphaFoldDB" id="A0A9R0J4X6"/>